<dbReference type="InterPro" id="IPR002934">
    <property type="entry name" value="Polymerase_NTP_transf_dom"/>
</dbReference>
<dbReference type="OrthoDB" id="798692at2"/>
<feature type="domain" description="Polymerase nucleotidyl transferase" evidence="1">
    <location>
        <begin position="2"/>
        <end position="62"/>
    </location>
</feature>
<keyword evidence="2" id="KW-0808">Transferase</keyword>
<sequence>MEIFAFGSLCRGEIDQSSDIDLLLIKNKDEKLNNLDIDKFSIYNRNRIEEIWNEGNPFSWHLFLESKQIFSTSGENIFKDLGKPKPYQNLENDLKKFSTLYYTSRDFLMNSSDSRDFELSMIFLAIRNFATCYSLGKLKQFNFSRKSAHHLGEDSIPVSKTTFKLLERSRILSTRGFGNLITDEELKEVFSELVIIDNWFDNLVKKSKI</sequence>
<organism evidence="2 3">
    <name type="scientific">Christiangramia fulva</name>
    <dbReference type="NCBI Taxonomy" id="2126553"/>
    <lineage>
        <taxon>Bacteria</taxon>
        <taxon>Pseudomonadati</taxon>
        <taxon>Bacteroidota</taxon>
        <taxon>Flavobacteriia</taxon>
        <taxon>Flavobacteriales</taxon>
        <taxon>Flavobacteriaceae</taxon>
        <taxon>Christiangramia</taxon>
    </lineage>
</organism>
<evidence type="ECO:0000313" key="3">
    <source>
        <dbReference type="Proteomes" id="UP000241507"/>
    </source>
</evidence>
<accession>A0A2R3Z593</accession>
<gene>
    <name evidence="2" type="ORF">C7S20_09185</name>
</gene>
<dbReference type="KEGG" id="grs:C7S20_09185"/>
<dbReference type="EMBL" id="CP028136">
    <property type="protein sequence ID" value="AVR45429.1"/>
    <property type="molecule type" value="Genomic_DNA"/>
</dbReference>
<proteinExistence type="predicted"/>
<dbReference type="AlphaFoldDB" id="A0A2R3Z593"/>
<dbReference type="GO" id="GO:0016779">
    <property type="term" value="F:nucleotidyltransferase activity"/>
    <property type="evidence" value="ECO:0007669"/>
    <property type="project" value="InterPro"/>
</dbReference>
<dbReference type="InterPro" id="IPR043519">
    <property type="entry name" value="NT_sf"/>
</dbReference>
<dbReference type="SUPFAM" id="SSF81301">
    <property type="entry name" value="Nucleotidyltransferase"/>
    <property type="match status" value="1"/>
</dbReference>
<dbReference type="Pfam" id="PF01909">
    <property type="entry name" value="NTP_transf_2"/>
    <property type="match status" value="1"/>
</dbReference>
<evidence type="ECO:0000313" key="2">
    <source>
        <dbReference type="EMBL" id="AVR45429.1"/>
    </source>
</evidence>
<reference evidence="3" key="1">
    <citation type="submission" date="2018-03" db="EMBL/GenBank/DDBJ databases">
        <title>Gramella fulva sp. nov., isolated from a dry surface of tidal flat.</title>
        <authorList>
            <person name="Hwang S.H."/>
            <person name="Hwang W.M."/>
            <person name="Kang K."/>
            <person name="Ahn T.-Y."/>
        </authorList>
    </citation>
    <scope>NUCLEOTIDE SEQUENCE [LARGE SCALE GENOMIC DNA]</scope>
    <source>
        <strain evidence="3">SH35</strain>
    </source>
</reference>
<keyword evidence="3" id="KW-1185">Reference proteome</keyword>
<dbReference type="RefSeq" id="WP_107012207.1">
    <property type="nucleotide sequence ID" value="NZ_CP028136.1"/>
</dbReference>
<evidence type="ECO:0000259" key="1">
    <source>
        <dbReference type="Pfam" id="PF01909"/>
    </source>
</evidence>
<protein>
    <submittedName>
        <fullName evidence="2">Nucleotidyltransferase domain-containing protein</fullName>
    </submittedName>
</protein>
<dbReference type="Proteomes" id="UP000241507">
    <property type="component" value="Chromosome"/>
</dbReference>
<dbReference type="Gene3D" id="3.30.460.10">
    <property type="entry name" value="Beta Polymerase, domain 2"/>
    <property type="match status" value="1"/>
</dbReference>
<name>A0A2R3Z593_9FLAO</name>